<keyword evidence="4" id="KW-0547">Nucleotide-binding</keyword>
<evidence type="ECO:0000256" key="8">
    <source>
        <dbReference type="ARBA" id="ARBA00024725"/>
    </source>
</evidence>
<keyword evidence="6 9" id="KW-1133">Transmembrane helix</keyword>
<evidence type="ECO:0000313" key="12">
    <source>
        <dbReference type="EMBL" id="MBJ7544595.1"/>
    </source>
</evidence>
<feature type="domain" description="ABC transporter" evidence="10">
    <location>
        <begin position="362"/>
        <end position="601"/>
    </location>
</feature>
<feature type="domain" description="ABC transmembrane type-1" evidence="11">
    <location>
        <begin position="41"/>
        <end position="328"/>
    </location>
</feature>
<dbReference type="Pfam" id="PF00005">
    <property type="entry name" value="ABC_tran"/>
    <property type="match status" value="1"/>
</dbReference>
<dbReference type="SUPFAM" id="SSF52540">
    <property type="entry name" value="P-loop containing nucleoside triphosphate hydrolases"/>
    <property type="match status" value="1"/>
</dbReference>
<comment type="similarity">
    <text evidence="2">Belongs to the ABC transporter superfamily.</text>
</comment>
<evidence type="ECO:0000259" key="10">
    <source>
        <dbReference type="PROSITE" id="PS50893"/>
    </source>
</evidence>
<feature type="transmembrane region" description="Helical" evidence="9">
    <location>
        <begin position="35"/>
        <end position="64"/>
    </location>
</feature>
<evidence type="ECO:0000256" key="9">
    <source>
        <dbReference type="SAM" id="Phobius"/>
    </source>
</evidence>
<dbReference type="GO" id="GO:0016887">
    <property type="term" value="F:ATP hydrolysis activity"/>
    <property type="evidence" value="ECO:0007669"/>
    <property type="project" value="InterPro"/>
</dbReference>
<feature type="transmembrane region" description="Helical" evidence="9">
    <location>
        <begin position="84"/>
        <end position="105"/>
    </location>
</feature>
<feature type="transmembrane region" description="Helical" evidence="9">
    <location>
        <begin position="185"/>
        <end position="204"/>
    </location>
</feature>
<dbReference type="FunFam" id="3.40.50.300:FF:000218">
    <property type="entry name" value="Multidrug ABC transporter ATP-binding protein"/>
    <property type="match status" value="1"/>
</dbReference>
<dbReference type="GO" id="GO:0005886">
    <property type="term" value="C:plasma membrane"/>
    <property type="evidence" value="ECO:0007669"/>
    <property type="project" value="UniProtKB-SubCell"/>
</dbReference>
<dbReference type="InterPro" id="IPR036640">
    <property type="entry name" value="ABC1_TM_sf"/>
</dbReference>
<dbReference type="InterPro" id="IPR003439">
    <property type="entry name" value="ABC_transporter-like_ATP-bd"/>
</dbReference>
<keyword evidence="13" id="KW-1185">Reference proteome</keyword>
<keyword evidence="3 9" id="KW-0812">Transmembrane</keyword>
<dbReference type="EMBL" id="JAEMUK010000079">
    <property type="protein sequence ID" value="MBJ7544595.1"/>
    <property type="molecule type" value="Genomic_DNA"/>
</dbReference>
<keyword evidence="7 9" id="KW-0472">Membrane</keyword>
<dbReference type="Pfam" id="PF00664">
    <property type="entry name" value="ABC_membrane"/>
    <property type="match status" value="1"/>
</dbReference>
<gene>
    <name evidence="12" type="ORF">JDN41_13650</name>
</gene>
<name>A0A8I1GIT0_9HYPH</name>
<evidence type="ECO:0000256" key="2">
    <source>
        <dbReference type="ARBA" id="ARBA00005417"/>
    </source>
</evidence>
<evidence type="ECO:0000256" key="3">
    <source>
        <dbReference type="ARBA" id="ARBA00022692"/>
    </source>
</evidence>
<dbReference type="InterPro" id="IPR003593">
    <property type="entry name" value="AAA+_ATPase"/>
</dbReference>
<dbReference type="InterPro" id="IPR011527">
    <property type="entry name" value="ABC1_TM_dom"/>
</dbReference>
<comment type="subcellular location">
    <subcellularLocation>
        <location evidence="1">Cell membrane</location>
        <topology evidence="1">Multi-pass membrane protein</topology>
    </subcellularLocation>
</comment>
<evidence type="ECO:0000256" key="7">
    <source>
        <dbReference type="ARBA" id="ARBA00023136"/>
    </source>
</evidence>
<reference evidence="12 13" key="1">
    <citation type="submission" date="2020-12" db="EMBL/GenBank/DDBJ databases">
        <title>Revised draft genomes of Rhodomicrobium vannielii ATCC 17100 and Rhodomicrobium udaipurense JA643.</title>
        <authorList>
            <person name="Conners E.M."/>
            <person name="Davenport E.J."/>
            <person name="Bose A."/>
        </authorList>
    </citation>
    <scope>NUCLEOTIDE SEQUENCE [LARGE SCALE GENOMIC DNA]</scope>
    <source>
        <strain evidence="12 13">JA643</strain>
    </source>
</reference>
<protein>
    <submittedName>
        <fullName evidence="12">ABC transporter ATP-binding protein</fullName>
    </submittedName>
</protein>
<evidence type="ECO:0000313" key="13">
    <source>
        <dbReference type="Proteomes" id="UP000623250"/>
    </source>
</evidence>
<dbReference type="FunFam" id="1.20.1560.10:FF:000070">
    <property type="entry name" value="Multidrug ABC transporter ATP-binding protein"/>
    <property type="match status" value="1"/>
</dbReference>
<comment type="caution">
    <text evidence="12">The sequence shown here is derived from an EMBL/GenBank/DDBJ whole genome shotgun (WGS) entry which is preliminary data.</text>
</comment>
<dbReference type="Gene3D" id="3.40.50.300">
    <property type="entry name" value="P-loop containing nucleotide triphosphate hydrolases"/>
    <property type="match status" value="1"/>
</dbReference>
<evidence type="ECO:0000256" key="5">
    <source>
        <dbReference type="ARBA" id="ARBA00022840"/>
    </source>
</evidence>
<evidence type="ECO:0000256" key="4">
    <source>
        <dbReference type="ARBA" id="ARBA00022741"/>
    </source>
</evidence>
<dbReference type="InterPro" id="IPR027417">
    <property type="entry name" value="P-loop_NTPase"/>
</dbReference>
<evidence type="ECO:0000256" key="6">
    <source>
        <dbReference type="ARBA" id="ARBA00022989"/>
    </source>
</evidence>
<dbReference type="SMART" id="SM00382">
    <property type="entry name" value="AAA"/>
    <property type="match status" value="1"/>
</dbReference>
<accession>A0A8I1GIT0</accession>
<evidence type="ECO:0000256" key="1">
    <source>
        <dbReference type="ARBA" id="ARBA00004651"/>
    </source>
</evidence>
<comment type="function">
    <text evidence="8">Part of an ABC transporter complex. Transmembrane domains (TMD) form a pore in the inner membrane and the ATP-binding domain (NBD) is responsible for energy generation.</text>
</comment>
<organism evidence="12 13">
    <name type="scientific">Rhodomicrobium udaipurense</name>
    <dbReference type="NCBI Taxonomy" id="1202716"/>
    <lineage>
        <taxon>Bacteria</taxon>
        <taxon>Pseudomonadati</taxon>
        <taxon>Pseudomonadota</taxon>
        <taxon>Alphaproteobacteria</taxon>
        <taxon>Hyphomicrobiales</taxon>
        <taxon>Hyphomicrobiaceae</taxon>
        <taxon>Rhodomicrobium</taxon>
    </lineage>
</organism>
<dbReference type="SUPFAM" id="SSF90123">
    <property type="entry name" value="ABC transporter transmembrane region"/>
    <property type="match status" value="1"/>
</dbReference>
<dbReference type="GO" id="GO:0015421">
    <property type="term" value="F:ABC-type oligopeptide transporter activity"/>
    <property type="evidence" value="ECO:0007669"/>
    <property type="project" value="TreeGrafter"/>
</dbReference>
<feature type="transmembrane region" description="Helical" evidence="9">
    <location>
        <begin position="157"/>
        <end position="179"/>
    </location>
</feature>
<dbReference type="PANTHER" id="PTHR43394">
    <property type="entry name" value="ATP-DEPENDENT PERMEASE MDL1, MITOCHONDRIAL"/>
    <property type="match status" value="1"/>
</dbReference>
<dbReference type="Proteomes" id="UP000623250">
    <property type="component" value="Unassembled WGS sequence"/>
</dbReference>
<dbReference type="PROSITE" id="PS50929">
    <property type="entry name" value="ABC_TM1F"/>
    <property type="match status" value="1"/>
</dbReference>
<keyword evidence="5 12" id="KW-0067">ATP-binding</keyword>
<dbReference type="InterPro" id="IPR039421">
    <property type="entry name" value="Type_1_exporter"/>
</dbReference>
<dbReference type="GO" id="GO:0005524">
    <property type="term" value="F:ATP binding"/>
    <property type="evidence" value="ECO:0007669"/>
    <property type="project" value="UniProtKB-KW"/>
</dbReference>
<dbReference type="PANTHER" id="PTHR43394:SF1">
    <property type="entry name" value="ATP-BINDING CASSETTE SUB-FAMILY B MEMBER 10, MITOCHONDRIAL"/>
    <property type="match status" value="1"/>
</dbReference>
<dbReference type="Gene3D" id="1.20.1560.10">
    <property type="entry name" value="ABC transporter type 1, transmembrane domain"/>
    <property type="match status" value="1"/>
</dbReference>
<evidence type="ECO:0000259" key="11">
    <source>
        <dbReference type="PROSITE" id="PS50929"/>
    </source>
</evidence>
<dbReference type="RefSeq" id="WP_037237150.1">
    <property type="nucleotide sequence ID" value="NZ_JAEMUK010000079.1"/>
</dbReference>
<sequence>MFSWFEKLIDPFKTAPLTRPPQKLLAFYWHYIGGVWWVFGLVLISGVVAALIEVALFTFVGQIVDFAKAAENPAAFFHDHGRTLIFMAIVALVIRPIAFTIHSLLINQSINANTQALVRWRQHRYTLRQSLSFFQNDFAGRIANRIMQTGQSLRQSAIDLVDALWYVAIYWLSAAVIFFDLDARLVIPLLLWLVGFGVMVWYFVPRLIRMAVTVSEARSTLMGRVTDSYANILTVKLFAHTESEEAYAKDAISDHLHKLQAQLRVITLFEMCQWVLTGLLIAGTTGLSLWLWSEGAVTLGAIAVTTGLAIRINNMSSWIMWVITTIFENVGTVEEGMRALSKPWNVVDAPDAKPLAVDKGAISYERVQFHYGRGKGLIEDLSLRIKPGEKVGLVGRSGAGKSTLINILLRFHDLESGRILIDGQDISKVTQDSLRAKIGLVTQDTSLMHRSVADNIRYGRPDATMDDIVAAAKKAHAHDFIVDLQDSHGNKGYEAQVGERGVKLSGGQRQRIAIARVLLKDAPILILDEATAALDSEVEAAIQDQLYNLMEGKTVIAIAHRLSTISAMDRLIVMDKGHIVEDGTHKELLRNGGLYASLWARQSGGFLLEERESAEPIAEPGRYAAE</sequence>
<dbReference type="InterPro" id="IPR017871">
    <property type="entry name" value="ABC_transporter-like_CS"/>
</dbReference>
<dbReference type="AlphaFoldDB" id="A0A8I1GIT0"/>
<proteinExistence type="inferred from homology"/>
<dbReference type="PROSITE" id="PS00211">
    <property type="entry name" value="ABC_TRANSPORTER_1"/>
    <property type="match status" value="1"/>
</dbReference>
<dbReference type="PROSITE" id="PS50893">
    <property type="entry name" value="ABC_TRANSPORTER_2"/>
    <property type="match status" value="1"/>
</dbReference>